<evidence type="ECO:0000313" key="1">
    <source>
        <dbReference type="EMBL" id="GAI01275.1"/>
    </source>
</evidence>
<dbReference type="SUPFAM" id="SSF48452">
    <property type="entry name" value="TPR-like"/>
    <property type="match status" value="1"/>
</dbReference>
<comment type="caution">
    <text evidence="1">The sequence shown here is derived from an EMBL/GenBank/DDBJ whole genome shotgun (WGS) entry which is preliminary data.</text>
</comment>
<organism evidence="1">
    <name type="scientific">marine sediment metagenome</name>
    <dbReference type="NCBI Taxonomy" id="412755"/>
    <lineage>
        <taxon>unclassified sequences</taxon>
        <taxon>metagenomes</taxon>
        <taxon>ecological metagenomes</taxon>
    </lineage>
</organism>
<gene>
    <name evidence="1" type="ORF">S03H2_69955</name>
</gene>
<name>X1LFU0_9ZZZZ</name>
<feature type="non-terminal residue" evidence="1">
    <location>
        <position position="42"/>
    </location>
</feature>
<dbReference type="Pfam" id="PF13181">
    <property type="entry name" value="TPR_8"/>
    <property type="match status" value="1"/>
</dbReference>
<sequence>MGQFRLAEATLERSIRLDFCPRQAYYHLATAKIKQGRYEEAR</sequence>
<proteinExistence type="predicted"/>
<protein>
    <submittedName>
        <fullName evidence="1">Uncharacterized protein</fullName>
    </submittedName>
</protein>
<dbReference type="InterPro" id="IPR019734">
    <property type="entry name" value="TPR_rpt"/>
</dbReference>
<dbReference type="InterPro" id="IPR011990">
    <property type="entry name" value="TPR-like_helical_dom_sf"/>
</dbReference>
<dbReference type="AlphaFoldDB" id="X1LFU0"/>
<reference evidence="1" key="1">
    <citation type="journal article" date="2014" name="Front. Microbiol.">
        <title>High frequency of phylogenetically diverse reductive dehalogenase-homologous genes in deep subseafloor sedimentary metagenomes.</title>
        <authorList>
            <person name="Kawai M."/>
            <person name="Futagami T."/>
            <person name="Toyoda A."/>
            <person name="Takaki Y."/>
            <person name="Nishi S."/>
            <person name="Hori S."/>
            <person name="Arai W."/>
            <person name="Tsubouchi T."/>
            <person name="Morono Y."/>
            <person name="Uchiyama I."/>
            <person name="Ito T."/>
            <person name="Fujiyama A."/>
            <person name="Inagaki F."/>
            <person name="Takami H."/>
        </authorList>
    </citation>
    <scope>NUCLEOTIDE SEQUENCE</scope>
    <source>
        <strain evidence="1">Expedition CK06-06</strain>
    </source>
</reference>
<dbReference type="EMBL" id="BARU01046345">
    <property type="protein sequence ID" value="GAI01275.1"/>
    <property type="molecule type" value="Genomic_DNA"/>
</dbReference>
<dbReference type="Gene3D" id="1.25.40.10">
    <property type="entry name" value="Tetratricopeptide repeat domain"/>
    <property type="match status" value="1"/>
</dbReference>
<accession>X1LFU0</accession>